<protein>
    <submittedName>
        <fullName evidence="7">Multiple sugar transport system ATP-binding protein</fullName>
    </submittedName>
</protein>
<keyword evidence="8" id="KW-1185">Reference proteome</keyword>
<name>A0A7W7SSJ0_9ACTN</name>
<dbReference type="AlphaFoldDB" id="A0A7W7SSJ0"/>
<dbReference type="Gene3D" id="2.40.50.140">
    <property type="entry name" value="Nucleic acid-binding proteins"/>
    <property type="match status" value="1"/>
</dbReference>
<keyword evidence="5" id="KW-0472">Membrane</keyword>
<dbReference type="PROSITE" id="PS50893">
    <property type="entry name" value="ABC_TRANSPORTER_2"/>
    <property type="match status" value="1"/>
</dbReference>
<dbReference type="Pfam" id="PF00005">
    <property type="entry name" value="ABC_tran"/>
    <property type="match status" value="1"/>
</dbReference>
<evidence type="ECO:0000256" key="1">
    <source>
        <dbReference type="ARBA" id="ARBA00022448"/>
    </source>
</evidence>
<keyword evidence="2" id="KW-1003">Cell membrane</keyword>
<dbReference type="Gene3D" id="2.40.50.100">
    <property type="match status" value="1"/>
</dbReference>
<dbReference type="CDD" id="cd03259">
    <property type="entry name" value="ABC_Carb_Solutes_like"/>
    <property type="match status" value="1"/>
</dbReference>
<accession>A0A7W7SSJ0</accession>
<dbReference type="InterPro" id="IPR013611">
    <property type="entry name" value="Transp-assoc_OB_typ2"/>
</dbReference>
<dbReference type="Pfam" id="PF08402">
    <property type="entry name" value="TOBE_2"/>
    <property type="match status" value="1"/>
</dbReference>
<comment type="caution">
    <text evidence="7">The sequence shown here is derived from an EMBL/GenBank/DDBJ whole genome shotgun (WGS) entry which is preliminary data.</text>
</comment>
<evidence type="ECO:0000259" key="6">
    <source>
        <dbReference type="PROSITE" id="PS50893"/>
    </source>
</evidence>
<evidence type="ECO:0000313" key="7">
    <source>
        <dbReference type="EMBL" id="MBB4960159.1"/>
    </source>
</evidence>
<evidence type="ECO:0000256" key="4">
    <source>
        <dbReference type="ARBA" id="ARBA00022840"/>
    </source>
</evidence>
<dbReference type="InterPro" id="IPR003593">
    <property type="entry name" value="AAA+_ATPase"/>
</dbReference>
<evidence type="ECO:0000256" key="5">
    <source>
        <dbReference type="ARBA" id="ARBA00023136"/>
    </source>
</evidence>
<dbReference type="GO" id="GO:0016887">
    <property type="term" value="F:ATP hydrolysis activity"/>
    <property type="evidence" value="ECO:0007669"/>
    <property type="project" value="InterPro"/>
</dbReference>
<gene>
    <name evidence="7" type="ORF">FHR38_003892</name>
</gene>
<dbReference type="Gene3D" id="3.40.50.300">
    <property type="entry name" value="P-loop containing nucleotide triphosphate hydrolases"/>
    <property type="match status" value="1"/>
</dbReference>
<sequence>MVAISIDRLTKSFGDVVAVDGVSIEVRPGEVLALLGPTGCGKSTLLRLVAGLDQPSGGQVRIDGRPVDQTVARERRVALVFPEQGLYPHLTVEQNIAFPLRAEADPTVDVPARVAEVAEQLGVTDLLRRRPDHLSGGERQRVAIARAIIRRPYVLLLDEPLSNLEAGVRAELRTEVAALARRLAVTTLYVTHDQVEAMTVADRVAVLRRGVLQQVGPPAQIYADPDTLFVAAFVGTPRASLVQAAIVVEGDRVVVDFGTQTLEFARDDPRFASLVTRHTERVTVALRPEALTPVAADTEPEGRPVLRGRVRLVENLGHEAVVHVATGAVPTSVAESRLELPDVGRHLADLLTDSSSSAASHRPDGLPATARTEYGFYPVYDPELPGDPPPAGDVVIRVPAPVLPRVGEALTLAVDPDRLLFFDRAGDRIRLG</sequence>
<dbReference type="PANTHER" id="PTHR43875">
    <property type="entry name" value="MALTODEXTRIN IMPORT ATP-BINDING PROTEIN MSMX"/>
    <property type="match status" value="1"/>
</dbReference>
<proteinExistence type="predicted"/>
<dbReference type="SMART" id="SM00382">
    <property type="entry name" value="AAA"/>
    <property type="match status" value="1"/>
</dbReference>
<evidence type="ECO:0000256" key="2">
    <source>
        <dbReference type="ARBA" id="ARBA00022475"/>
    </source>
</evidence>
<dbReference type="Proteomes" id="UP000578819">
    <property type="component" value="Unassembled WGS sequence"/>
</dbReference>
<dbReference type="InterPro" id="IPR003439">
    <property type="entry name" value="ABC_transporter-like_ATP-bd"/>
</dbReference>
<dbReference type="InterPro" id="IPR047641">
    <property type="entry name" value="ABC_transpr_MalK/UgpC-like"/>
</dbReference>
<dbReference type="PROSITE" id="PS00211">
    <property type="entry name" value="ABC_TRANSPORTER_1"/>
    <property type="match status" value="1"/>
</dbReference>
<keyword evidence="4 7" id="KW-0067">ATP-binding</keyword>
<dbReference type="FunFam" id="3.40.50.300:FF:000042">
    <property type="entry name" value="Maltose/maltodextrin ABC transporter, ATP-binding protein"/>
    <property type="match status" value="1"/>
</dbReference>
<dbReference type="GO" id="GO:0015408">
    <property type="term" value="F:ABC-type ferric iron transporter activity"/>
    <property type="evidence" value="ECO:0007669"/>
    <property type="project" value="InterPro"/>
</dbReference>
<dbReference type="PANTHER" id="PTHR43875:SF1">
    <property type="entry name" value="OSMOPROTECTIVE COMPOUNDS UPTAKE ATP-BINDING PROTEIN GGTA"/>
    <property type="match status" value="1"/>
</dbReference>
<dbReference type="GO" id="GO:0055052">
    <property type="term" value="C:ATP-binding cassette (ABC) transporter complex, substrate-binding subunit-containing"/>
    <property type="evidence" value="ECO:0007669"/>
    <property type="project" value="TreeGrafter"/>
</dbReference>
<dbReference type="RefSeq" id="WP_184535968.1">
    <property type="nucleotide sequence ID" value="NZ_JACHJW010000001.1"/>
</dbReference>
<evidence type="ECO:0000313" key="8">
    <source>
        <dbReference type="Proteomes" id="UP000578819"/>
    </source>
</evidence>
<dbReference type="GO" id="GO:0005524">
    <property type="term" value="F:ATP binding"/>
    <property type="evidence" value="ECO:0007669"/>
    <property type="project" value="UniProtKB-KW"/>
</dbReference>
<feature type="domain" description="ABC transporter" evidence="6">
    <location>
        <begin position="4"/>
        <end position="234"/>
    </location>
</feature>
<dbReference type="InterPro" id="IPR008995">
    <property type="entry name" value="Mo/tungstate-bd_C_term_dom"/>
</dbReference>
<keyword evidence="1" id="KW-0813">Transport</keyword>
<evidence type="ECO:0000256" key="3">
    <source>
        <dbReference type="ARBA" id="ARBA00022741"/>
    </source>
</evidence>
<dbReference type="InterPro" id="IPR012340">
    <property type="entry name" value="NA-bd_OB-fold"/>
</dbReference>
<dbReference type="SUPFAM" id="SSF52540">
    <property type="entry name" value="P-loop containing nucleoside triphosphate hydrolases"/>
    <property type="match status" value="1"/>
</dbReference>
<dbReference type="InterPro" id="IPR015853">
    <property type="entry name" value="ABC_transpr_FbpC"/>
</dbReference>
<dbReference type="InterPro" id="IPR017871">
    <property type="entry name" value="ABC_transporter-like_CS"/>
</dbReference>
<dbReference type="InterPro" id="IPR027417">
    <property type="entry name" value="P-loop_NTPase"/>
</dbReference>
<dbReference type="EMBL" id="JACHJW010000001">
    <property type="protein sequence ID" value="MBB4960159.1"/>
    <property type="molecule type" value="Genomic_DNA"/>
</dbReference>
<keyword evidence="7" id="KW-0762">Sugar transport</keyword>
<keyword evidence="3" id="KW-0547">Nucleotide-binding</keyword>
<organism evidence="7 8">
    <name type="scientific">Micromonospora polyrhachis</name>
    <dbReference type="NCBI Taxonomy" id="1282883"/>
    <lineage>
        <taxon>Bacteria</taxon>
        <taxon>Bacillati</taxon>
        <taxon>Actinomycetota</taxon>
        <taxon>Actinomycetes</taxon>
        <taxon>Micromonosporales</taxon>
        <taxon>Micromonosporaceae</taxon>
        <taxon>Micromonospora</taxon>
    </lineage>
</organism>
<dbReference type="SUPFAM" id="SSF50331">
    <property type="entry name" value="MOP-like"/>
    <property type="match status" value="1"/>
</dbReference>
<reference evidence="7 8" key="1">
    <citation type="submission" date="2020-08" db="EMBL/GenBank/DDBJ databases">
        <title>Sequencing the genomes of 1000 actinobacteria strains.</title>
        <authorList>
            <person name="Klenk H.-P."/>
        </authorList>
    </citation>
    <scope>NUCLEOTIDE SEQUENCE [LARGE SCALE GENOMIC DNA]</scope>
    <source>
        <strain evidence="7 8">DSM 45886</strain>
    </source>
</reference>